<dbReference type="Proteomes" id="UP000757232">
    <property type="component" value="Unassembled WGS sequence"/>
</dbReference>
<reference evidence="2" key="1">
    <citation type="submission" date="2016-06" db="EMBL/GenBank/DDBJ databases">
        <title>Draft Genome sequence of the fungus Inonotus baumii.</title>
        <authorList>
            <person name="Zhu H."/>
            <person name="Lin W."/>
        </authorList>
    </citation>
    <scope>NUCLEOTIDE SEQUENCE</scope>
    <source>
        <strain evidence="2">821</strain>
    </source>
</reference>
<comment type="caution">
    <text evidence="2">The sequence shown here is derived from an EMBL/GenBank/DDBJ whole genome shotgun (WGS) entry which is preliminary data.</text>
</comment>
<organism evidence="2 3">
    <name type="scientific">Sanghuangporus baumii</name>
    <name type="common">Phellinus baumii</name>
    <dbReference type="NCBI Taxonomy" id="108892"/>
    <lineage>
        <taxon>Eukaryota</taxon>
        <taxon>Fungi</taxon>
        <taxon>Dikarya</taxon>
        <taxon>Basidiomycota</taxon>
        <taxon>Agaricomycotina</taxon>
        <taxon>Agaricomycetes</taxon>
        <taxon>Hymenochaetales</taxon>
        <taxon>Hymenochaetaceae</taxon>
        <taxon>Sanghuangporus</taxon>
    </lineage>
</organism>
<evidence type="ECO:0000313" key="3">
    <source>
        <dbReference type="Proteomes" id="UP000757232"/>
    </source>
</evidence>
<protein>
    <submittedName>
        <fullName evidence="2">NADH:flavin oxidoreductase/NADH oxidase</fullName>
    </submittedName>
</protein>
<evidence type="ECO:0000259" key="1">
    <source>
        <dbReference type="Pfam" id="PF00724"/>
    </source>
</evidence>
<dbReference type="EMBL" id="LNZH02000082">
    <property type="protein sequence ID" value="OCB91540.1"/>
    <property type="molecule type" value="Genomic_DNA"/>
</dbReference>
<dbReference type="InterPro" id="IPR045247">
    <property type="entry name" value="Oye-like"/>
</dbReference>
<sequence length="213" mass="23472">MQRADAKLFRPIRVGNLNLAHRIVMSPMTRFRADGAHVPTDIIVEYYAQRGSVPLITEAAFIAARDGGYGSVPVDAVHDQGSYIYLQLWQLGRTAKPEILALPDCARNPGGPYSLVSSSDIPLPDKENACKPRPLTHEEVPEYIDLFGQAAHNAVHRAGFDGVEVHSAHGYLIEQLLQDTSNKRKDQWGGSVEGRTRFVLEVVKKVVSMAGEE</sequence>
<dbReference type="OrthoDB" id="276546at2759"/>
<gene>
    <name evidence="2" type="ORF">A7U60_g1218</name>
</gene>
<accession>A0A9Q5I4H5</accession>
<keyword evidence="3" id="KW-1185">Reference proteome</keyword>
<dbReference type="PANTHER" id="PTHR22893:SF91">
    <property type="entry name" value="NADPH DEHYDROGENASE 2-RELATED"/>
    <property type="match status" value="1"/>
</dbReference>
<dbReference type="GO" id="GO:0010181">
    <property type="term" value="F:FMN binding"/>
    <property type="evidence" value="ECO:0007669"/>
    <property type="project" value="InterPro"/>
</dbReference>
<proteinExistence type="predicted"/>
<dbReference type="SUPFAM" id="SSF51395">
    <property type="entry name" value="FMN-linked oxidoreductases"/>
    <property type="match status" value="1"/>
</dbReference>
<dbReference type="PANTHER" id="PTHR22893">
    <property type="entry name" value="NADH OXIDOREDUCTASE-RELATED"/>
    <property type="match status" value="1"/>
</dbReference>
<dbReference type="InterPro" id="IPR013785">
    <property type="entry name" value="Aldolase_TIM"/>
</dbReference>
<dbReference type="AlphaFoldDB" id="A0A9Q5I4H5"/>
<dbReference type="InterPro" id="IPR001155">
    <property type="entry name" value="OxRdtase_FMN_N"/>
</dbReference>
<evidence type="ECO:0000313" key="2">
    <source>
        <dbReference type="EMBL" id="OCB91540.1"/>
    </source>
</evidence>
<dbReference type="Gene3D" id="3.20.20.70">
    <property type="entry name" value="Aldolase class I"/>
    <property type="match status" value="1"/>
</dbReference>
<dbReference type="GO" id="GO:0003959">
    <property type="term" value="F:NADPH dehydrogenase activity"/>
    <property type="evidence" value="ECO:0007669"/>
    <property type="project" value="TreeGrafter"/>
</dbReference>
<dbReference type="Pfam" id="PF00724">
    <property type="entry name" value="Oxidored_FMN"/>
    <property type="match status" value="1"/>
</dbReference>
<name>A0A9Q5I4H5_SANBA</name>
<feature type="domain" description="NADH:flavin oxidoreductase/NADH oxidase N-terminal" evidence="1">
    <location>
        <begin position="7"/>
        <end position="213"/>
    </location>
</feature>